<evidence type="ECO:0000256" key="1">
    <source>
        <dbReference type="SAM" id="SignalP"/>
    </source>
</evidence>
<sequence length="84" mass="8778">MVKILSIFIATLAAVSPVAQAGACKDGIVNCGSTLQKLRIPGAEKLNSKGLYFCNPDGSVTELGSCKYKCVEGGDGKRDLCLLK</sequence>
<feature type="signal peptide" evidence="1">
    <location>
        <begin position="1"/>
        <end position="21"/>
    </location>
</feature>
<evidence type="ECO:0000313" key="3">
    <source>
        <dbReference type="Proteomes" id="UP000706124"/>
    </source>
</evidence>
<protein>
    <recommendedName>
        <fullName evidence="4">Secreted protein</fullName>
    </recommendedName>
</protein>
<feature type="chain" id="PRO_5040382320" description="Secreted protein" evidence="1">
    <location>
        <begin position="22"/>
        <end position="84"/>
    </location>
</feature>
<evidence type="ECO:0008006" key="4">
    <source>
        <dbReference type="Google" id="ProtNLM"/>
    </source>
</evidence>
<evidence type="ECO:0000313" key="2">
    <source>
        <dbReference type="EMBL" id="KAG5938027.1"/>
    </source>
</evidence>
<name>A0A9P7MC60_9HYPO</name>
<dbReference type="OrthoDB" id="4944965at2759"/>
<proteinExistence type="predicted"/>
<accession>A0A9P7MC60</accession>
<keyword evidence="3" id="KW-1185">Reference proteome</keyword>
<dbReference type="Proteomes" id="UP000706124">
    <property type="component" value="Unassembled WGS sequence"/>
</dbReference>
<reference evidence="2 3" key="1">
    <citation type="journal article" date="2020" name="bioRxiv">
        <title>Whole genome comparisons of ergot fungi reveals the divergence and evolution of species within the genus Claviceps are the result of varying mechanisms driving genome evolution and host range expansion.</title>
        <authorList>
            <person name="Wyka S.A."/>
            <person name="Mondo S.J."/>
            <person name="Liu M."/>
            <person name="Dettman J."/>
            <person name="Nalam V."/>
            <person name="Broders K.D."/>
        </authorList>
    </citation>
    <scope>NUCLEOTIDE SEQUENCE [LARGE SCALE GENOMIC DNA]</scope>
    <source>
        <strain evidence="2 3">CCC 1485</strain>
    </source>
</reference>
<comment type="caution">
    <text evidence="2">The sequence shown here is derived from an EMBL/GenBank/DDBJ whole genome shotgun (WGS) entry which is preliminary data.</text>
</comment>
<organism evidence="2 3">
    <name type="scientific">Claviceps pazoutovae</name>
    <dbReference type="NCBI Taxonomy" id="1649127"/>
    <lineage>
        <taxon>Eukaryota</taxon>
        <taxon>Fungi</taxon>
        <taxon>Dikarya</taxon>
        <taxon>Ascomycota</taxon>
        <taxon>Pezizomycotina</taxon>
        <taxon>Sordariomycetes</taxon>
        <taxon>Hypocreomycetidae</taxon>
        <taxon>Hypocreales</taxon>
        <taxon>Clavicipitaceae</taxon>
        <taxon>Claviceps</taxon>
    </lineage>
</organism>
<gene>
    <name evidence="2" type="ORF">E4U60_001557</name>
</gene>
<dbReference type="EMBL" id="SRPO01000164">
    <property type="protein sequence ID" value="KAG5938027.1"/>
    <property type="molecule type" value="Genomic_DNA"/>
</dbReference>
<dbReference type="AlphaFoldDB" id="A0A9P7MC60"/>
<keyword evidence="1" id="KW-0732">Signal</keyword>